<gene>
    <name evidence="3" type="ordered locus">Mahau_1571</name>
</gene>
<dbReference type="OrthoDB" id="5291305at2"/>
<dbReference type="PANTHER" id="PTHR41786">
    <property type="entry name" value="MOTILITY ACCESSORY FACTOR MAF"/>
    <property type="match status" value="1"/>
</dbReference>
<proteinExistence type="predicted"/>
<feature type="domain" description="Glycosyltransferase Maf N-terminal" evidence="2">
    <location>
        <begin position="61"/>
        <end position="115"/>
    </location>
</feature>
<dbReference type="Pfam" id="PF20157">
    <property type="entry name" value="Maf_flag10_N"/>
    <property type="match status" value="1"/>
</dbReference>
<evidence type="ECO:0000313" key="4">
    <source>
        <dbReference type="Proteomes" id="UP000008457"/>
    </source>
</evidence>
<dbReference type="Proteomes" id="UP000008457">
    <property type="component" value="Chromosome"/>
</dbReference>
<dbReference type="RefSeq" id="WP_013781189.1">
    <property type="nucleotide sequence ID" value="NC_015520.1"/>
</dbReference>
<dbReference type="eggNOG" id="COG2604">
    <property type="taxonomic scope" value="Bacteria"/>
</dbReference>
<organism evidence="3 4">
    <name type="scientific">Mahella australiensis (strain DSM 15567 / CIP 107919 / 50-1 BON)</name>
    <dbReference type="NCBI Taxonomy" id="697281"/>
    <lineage>
        <taxon>Bacteria</taxon>
        <taxon>Bacillati</taxon>
        <taxon>Bacillota</taxon>
        <taxon>Clostridia</taxon>
        <taxon>Thermoanaerobacterales</taxon>
        <taxon>Thermoanaerobacterales Family IV. Incertae Sedis</taxon>
        <taxon>Mahella</taxon>
    </lineage>
</organism>
<reference evidence="4" key="1">
    <citation type="submission" date="2010-11" db="EMBL/GenBank/DDBJ databases">
        <title>The complete genome of Mahella australiensis DSM 15567.</title>
        <authorList>
            <consortium name="US DOE Joint Genome Institute (JGI-PGF)"/>
            <person name="Lucas S."/>
            <person name="Copeland A."/>
            <person name="Lapidus A."/>
            <person name="Bruce D."/>
            <person name="Goodwin L."/>
            <person name="Pitluck S."/>
            <person name="Kyrpides N."/>
            <person name="Mavromatis K."/>
            <person name="Pagani I."/>
            <person name="Ivanova N."/>
            <person name="Teshima H."/>
            <person name="Brettin T."/>
            <person name="Detter J.C."/>
            <person name="Han C."/>
            <person name="Tapia R."/>
            <person name="Land M."/>
            <person name="Hauser L."/>
            <person name="Markowitz V."/>
            <person name="Cheng J.-F."/>
            <person name="Hugenholtz P."/>
            <person name="Woyke T."/>
            <person name="Wu D."/>
            <person name="Spring S."/>
            <person name="Pukall R."/>
            <person name="Steenblock K."/>
            <person name="Schneider S."/>
            <person name="Klenk H.-P."/>
            <person name="Eisen J.A."/>
        </authorList>
    </citation>
    <scope>NUCLEOTIDE SEQUENCE [LARGE SCALE GENOMIC DNA]</scope>
    <source>
        <strain evidence="4">DSM 15567 / CIP 107919 / 50-1 BON</strain>
    </source>
</reference>
<evidence type="ECO:0008006" key="5">
    <source>
        <dbReference type="Google" id="ProtNLM"/>
    </source>
</evidence>
<sequence length="622" mass="70960">MDIGQWLKEKYPKIYTKLKDTSQDDGYRLNILPAKLGGDTLQYESESKKIFIHSSYDPIKEAERWADNVNLEPDSVVIVYGLGLGYHLEQLLMHMGGENRLLIVEPSANIFLHAIETDRVRQLLDDERVFISVADDQKGITFLLSQYIPYNKMEHCIFIDFGPYSRIFNRHYKDFTDAIRDVINAKVINRNTLLHFAAQWQDNFFANLPYALQSIPVSQLMHKFSGRPVVIVSAGPSLNKNIHLLKEIKDKAFILCVGTALKALLKHDIMPHAVISVDGGYPNYVHFKDIRCNIPLIYSFTLHPGIVEEWVGPRFIMGIFDPMSLWLQEKLDTQIGMIMSGPSVANVAFSLATNMKANPIILIGQDLAYSDDGRTHADGTTYEKDRIQIDGKKYKYVDGIDGQLVPTSSSFLSFLTWFENTIMGLDDDVTIIDATEGGAKIHGTKIMTFRDAIDQYCNEDIETTCKINELITEHESLSQEKLLQIIDELGEGLTALRDIKRWSRNGVRLSEKLLDVYRYGANNDVNRILKRLDEIDDRIKGKKEHLALISSISELITFKVMEGFNPKEDEKEIEMGMRIANRSKVLYEGLETAIKHSLPHLENCIRKIKQMKENDESYAVDL</sequence>
<dbReference type="HOGENOM" id="CLU_026503_0_0_9"/>
<feature type="domain" description="6-hydroxymethylpterin diphosphokinase MptE-like" evidence="1">
    <location>
        <begin position="203"/>
        <end position="372"/>
    </location>
</feature>
<dbReference type="InterPro" id="IPR045376">
    <property type="entry name" value="Maf_N"/>
</dbReference>
<dbReference type="STRING" id="697281.Mahau_1571"/>
<keyword evidence="4" id="KW-1185">Reference proteome</keyword>
<accession>F3ZZ01</accession>
<evidence type="ECO:0000313" key="3">
    <source>
        <dbReference type="EMBL" id="AEE96760.1"/>
    </source>
</evidence>
<protein>
    <recommendedName>
        <fullName evidence="5">Motility accessory factor</fullName>
    </recommendedName>
</protein>
<dbReference type="EMBL" id="CP002360">
    <property type="protein sequence ID" value="AEE96760.1"/>
    <property type="molecule type" value="Genomic_DNA"/>
</dbReference>
<dbReference type="PANTHER" id="PTHR41786:SF1">
    <property type="entry name" value="6-HYDROXYMETHYLPTERIN DIPHOSPHOKINASE MPTE-LIKE DOMAIN-CONTAINING PROTEIN"/>
    <property type="match status" value="1"/>
</dbReference>
<evidence type="ECO:0000259" key="1">
    <source>
        <dbReference type="Pfam" id="PF01973"/>
    </source>
</evidence>
<dbReference type="InterPro" id="IPR002826">
    <property type="entry name" value="MptE-like"/>
</dbReference>
<name>F3ZZ01_MAHA5</name>
<evidence type="ECO:0000259" key="2">
    <source>
        <dbReference type="Pfam" id="PF20157"/>
    </source>
</evidence>
<dbReference type="AlphaFoldDB" id="F3ZZ01"/>
<dbReference type="Pfam" id="PF01973">
    <property type="entry name" value="MptE-like"/>
    <property type="match status" value="1"/>
</dbReference>
<reference evidence="3 4" key="2">
    <citation type="journal article" date="2011" name="Stand. Genomic Sci.">
        <title>Complete genome sequence of Mahella australiensis type strain (50-1 BON).</title>
        <authorList>
            <person name="Sikorski J."/>
            <person name="Teshima H."/>
            <person name="Nolan M."/>
            <person name="Lucas S."/>
            <person name="Hammon N."/>
            <person name="Deshpande S."/>
            <person name="Cheng J.F."/>
            <person name="Pitluck S."/>
            <person name="Liolios K."/>
            <person name="Pagani I."/>
            <person name="Ivanova N."/>
            <person name="Huntemann M."/>
            <person name="Mavromatis K."/>
            <person name="Ovchinikova G."/>
            <person name="Pati A."/>
            <person name="Tapia R."/>
            <person name="Han C."/>
            <person name="Goodwin L."/>
            <person name="Chen A."/>
            <person name="Palaniappan K."/>
            <person name="Land M."/>
            <person name="Hauser L."/>
            <person name="Ngatchou-Djao O.D."/>
            <person name="Rohde M."/>
            <person name="Pukall R."/>
            <person name="Spring S."/>
            <person name="Abt B."/>
            <person name="Goker M."/>
            <person name="Detter J.C."/>
            <person name="Woyke T."/>
            <person name="Bristow J."/>
            <person name="Markowitz V."/>
            <person name="Hugenholtz P."/>
            <person name="Eisen J.A."/>
            <person name="Kyrpides N.C."/>
            <person name="Klenk H.P."/>
            <person name="Lapidus A."/>
        </authorList>
    </citation>
    <scope>NUCLEOTIDE SEQUENCE [LARGE SCALE GENOMIC DNA]</scope>
    <source>
        <strain evidence="4">DSM 15567 / CIP 107919 / 50-1 BON</strain>
    </source>
</reference>
<dbReference type="KEGG" id="mas:Mahau_1571"/>